<dbReference type="AlphaFoldDB" id="A0A817B5B0"/>
<dbReference type="InterPro" id="IPR009118">
    <property type="entry name" value="AnnexinD_plant"/>
</dbReference>
<feature type="binding site" evidence="9">
    <location>
        <position position="93"/>
    </location>
    <ligand>
        <name>Ca(2+)</name>
        <dbReference type="ChEBI" id="CHEBI:29108"/>
        <label>1</label>
    </ligand>
</feature>
<dbReference type="FunFam" id="1.10.220.10:FF:000009">
    <property type="entry name" value="Annexin"/>
    <property type="match status" value="1"/>
</dbReference>
<dbReference type="Proteomes" id="UP001295469">
    <property type="component" value="Chromosome A10"/>
</dbReference>
<proteinExistence type="inferred from homology"/>
<dbReference type="Gene3D" id="1.10.220.10">
    <property type="entry name" value="Annexin"/>
    <property type="match status" value="4"/>
</dbReference>
<dbReference type="EMBL" id="HG994364">
    <property type="protein sequence ID" value="CAF2349699.1"/>
    <property type="molecule type" value="Genomic_DNA"/>
</dbReference>
<dbReference type="GO" id="GO:0005544">
    <property type="term" value="F:calcium-dependent phospholipid binding"/>
    <property type="evidence" value="ECO:0007669"/>
    <property type="project" value="UniProtKB-KW"/>
</dbReference>
<comment type="domain">
    <text evidence="10">A pair of annexin repeats may form one binding site for calcium and phospholipid.</text>
</comment>
<protein>
    <recommendedName>
        <fullName evidence="10">Annexin</fullName>
    </recommendedName>
</protein>
<dbReference type="PROSITE" id="PS00223">
    <property type="entry name" value="ANNEXIN_1"/>
    <property type="match status" value="1"/>
</dbReference>
<dbReference type="PANTHER" id="PTHR10502">
    <property type="entry name" value="ANNEXIN"/>
    <property type="match status" value="1"/>
</dbReference>
<sequence>MATIVSPSHFSPVEDAENIKKACQGSTLSSFRLVTHSSFGYYPPFLSWVSGFGTDEKAIISILGHRNLFQRKLIRQAYQEIYHEDLIHQLKSELSGDFEKAICLWVLDPPERDALLANLALQKPVPDCKVLVEIACMRSPEDLLATRRAYRCLYKRSLEEDLASRTTGDIRKLLVATVSAYKYDGDEIDETLAHSEAAILHDEILDKAVGHEETIRVISTRTSVQLCAIFNRYKDVYGRSITKDILSHPTNEYLSALRAAIRCTKNPNRYYAKVLRNAINTAGTDEDALTRVIVTRAEKDLKNITELYHKRNNESLDQAIAKETSRDYKAFLLALLGHGGI</sequence>
<comment type="similarity">
    <text evidence="1">Belongs to the annexin (TC 1.A.31.1) family.</text>
</comment>
<dbReference type="FunFam" id="1.10.220.10:FF:000005">
    <property type="entry name" value="Annexin"/>
    <property type="match status" value="1"/>
</dbReference>
<feature type="binding site" evidence="9">
    <location>
        <position position="324"/>
    </location>
    <ligand>
        <name>Ca(2+)</name>
        <dbReference type="ChEBI" id="CHEBI:29108"/>
        <label>1</label>
    </ligand>
</feature>
<dbReference type="FunFam" id="1.10.220.10:FF:000006">
    <property type="entry name" value="Annexin"/>
    <property type="match status" value="1"/>
</dbReference>
<evidence type="ECO:0000256" key="10">
    <source>
        <dbReference type="RuleBase" id="RU003540"/>
    </source>
</evidence>
<evidence type="ECO:0000313" key="11">
    <source>
        <dbReference type="EMBL" id="CAF2349699.1"/>
    </source>
</evidence>
<dbReference type="GO" id="GO:0009409">
    <property type="term" value="P:response to cold"/>
    <property type="evidence" value="ECO:0007669"/>
    <property type="project" value="UniProtKB-ARBA"/>
</dbReference>
<dbReference type="SMART" id="SM00335">
    <property type="entry name" value="ANX"/>
    <property type="match status" value="4"/>
</dbReference>
<feature type="binding site" evidence="9">
    <location>
        <position position="279"/>
    </location>
    <ligand>
        <name>Ca(2+)</name>
        <dbReference type="ChEBI" id="CHEBI:29108"/>
        <label>1</label>
    </ligand>
</feature>
<dbReference type="PRINTS" id="PR01814">
    <property type="entry name" value="ANNEXINPLANT"/>
</dbReference>
<accession>A0A817B5B0</accession>
<dbReference type="Pfam" id="PF00191">
    <property type="entry name" value="Annexin"/>
    <property type="match status" value="4"/>
</dbReference>
<dbReference type="FunFam" id="1.10.220.10:FF:000001">
    <property type="entry name" value="Annexin"/>
    <property type="match status" value="1"/>
</dbReference>
<organism evidence="11">
    <name type="scientific">Brassica napus</name>
    <name type="common">Rape</name>
    <dbReference type="NCBI Taxonomy" id="3708"/>
    <lineage>
        <taxon>Eukaryota</taxon>
        <taxon>Viridiplantae</taxon>
        <taxon>Streptophyta</taxon>
        <taxon>Embryophyta</taxon>
        <taxon>Tracheophyta</taxon>
        <taxon>Spermatophyta</taxon>
        <taxon>Magnoliopsida</taxon>
        <taxon>eudicotyledons</taxon>
        <taxon>Gunneridae</taxon>
        <taxon>Pentapetalae</taxon>
        <taxon>rosids</taxon>
        <taxon>malvids</taxon>
        <taxon>Brassicales</taxon>
        <taxon>Brassicaceae</taxon>
        <taxon>Brassiceae</taxon>
        <taxon>Brassica</taxon>
    </lineage>
</organism>
<evidence type="ECO:0000256" key="6">
    <source>
        <dbReference type="ARBA" id="ARBA00022990"/>
    </source>
</evidence>
<name>A0A817B5B0_BRANA</name>
<keyword evidence="7 10" id="KW-0041">Annexin</keyword>
<comment type="similarity">
    <text evidence="2 10">Belongs to the annexin family.</text>
</comment>
<dbReference type="GO" id="GO:0009408">
    <property type="term" value="P:response to heat"/>
    <property type="evidence" value="ECO:0007669"/>
    <property type="project" value="UniProtKB-ARBA"/>
</dbReference>
<dbReference type="SUPFAM" id="SSF47874">
    <property type="entry name" value="Annexin"/>
    <property type="match status" value="1"/>
</dbReference>
<keyword evidence="8 10" id="KW-0111">Calcium/phospholipid-binding</keyword>
<feature type="binding site" evidence="9">
    <location>
        <position position="323"/>
    </location>
    <ligand>
        <name>Ca(2+)</name>
        <dbReference type="ChEBI" id="CHEBI:29108"/>
        <label>1</label>
    </ligand>
</feature>
<dbReference type="GO" id="GO:0005509">
    <property type="term" value="F:calcium ion binding"/>
    <property type="evidence" value="ECO:0007669"/>
    <property type="project" value="InterPro"/>
</dbReference>
<feature type="binding site" evidence="9">
    <location>
        <position position="321"/>
    </location>
    <ligand>
        <name>Ca(2+)</name>
        <dbReference type="ChEBI" id="CHEBI:29108"/>
        <label>1</label>
    </ligand>
</feature>
<feature type="binding site" evidence="9">
    <location>
        <position position="53"/>
    </location>
    <ligand>
        <name>Ca(2+)</name>
        <dbReference type="ChEBI" id="CHEBI:29108"/>
        <label>1</label>
    </ligand>
</feature>
<evidence type="ECO:0000256" key="2">
    <source>
        <dbReference type="ARBA" id="ARBA00007831"/>
    </source>
</evidence>
<dbReference type="GO" id="GO:0009651">
    <property type="term" value="P:response to salt stress"/>
    <property type="evidence" value="ECO:0007669"/>
    <property type="project" value="UniProtKB-ARBA"/>
</dbReference>
<evidence type="ECO:0000256" key="4">
    <source>
        <dbReference type="ARBA" id="ARBA00022737"/>
    </source>
</evidence>
<feature type="binding site" evidence="9">
    <location>
        <position position="51"/>
    </location>
    <ligand>
        <name>Ca(2+)</name>
        <dbReference type="ChEBI" id="CHEBI:29108"/>
        <label>1</label>
    </ligand>
</feature>
<gene>
    <name evidence="11" type="ORF">DARMORV10_A10P25440.1</name>
</gene>
<feature type="binding site" evidence="9">
    <location>
        <position position="283"/>
    </location>
    <ligand>
        <name>Ca(2+)</name>
        <dbReference type="ChEBI" id="CHEBI:29108"/>
        <label>1</label>
    </ligand>
</feature>
<dbReference type="InterPro" id="IPR018502">
    <property type="entry name" value="Annexin_repeat"/>
</dbReference>
<keyword evidence="6" id="KW-0007">Acetylation</keyword>
<dbReference type="PANTHER" id="PTHR10502:SF193">
    <property type="entry name" value="ANNEXIN D8"/>
    <property type="match status" value="1"/>
</dbReference>
<evidence type="ECO:0000256" key="1">
    <source>
        <dbReference type="ARBA" id="ARBA00007184"/>
    </source>
</evidence>
<dbReference type="GO" id="GO:0009414">
    <property type="term" value="P:response to water deprivation"/>
    <property type="evidence" value="ECO:0007669"/>
    <property type="project" value="UniProtKB-ARBA"/>
</dbReference>
<dbReference type="PRINTS" id="PR00196">
    <property type="entry name" value="ANNEXIN"/>
</dbReference>
<keyword evidence="4 10" id="KW-0677">Repeat</keyword>
<keyword evidence="3 9" id="KW-0479">Metal-binding</keyword>
<dbReference type="InterPro" id="IPR018252">
    <property type="entry name" value="Annexin_repeat_CS"/>
</dbReference>
<dbReference type="InterPro" id="IPR037104">
    <property type="entry name" value="Annexin_sf"/>
</dbReference>
<dbReference type="PROSITE" id="PS51897">
    <property type="entry name" value="ANNEXIN_2"/>
    <property type="match status" value="4"/>
</dbReference>
<evidence type="ECO:0000256" key="8">
    <source>
        <dbReference type="ARBA" id="ARBA00023302"/>
    </source>
</evidence>
<evidence type="ECO:0000256" key="5">
    <source>
        <dbReference type="ARBA" id="ARBA00022837"/>
    </source>
</evidence>
<evidence type="ECO:0000256" key="7">
    <source>
        <dbReference type="ARBA" id="ARBA00023216"/>
    </source>
</evidence>
<reference evidence="11" key="1">
    <citation type="submission" date="2021-01" db="EMBL/GenBank/DDBJ databases">
        <authorList>
            <consortium name="Genoscope - CEA"/>
            <person name="William W."/>
        </authorList>
    </citation>
    <scope>NUCLEOTIDE SEQUENCE</scope>
</reference>
<dbReference type="InterPro" id="IPR001464">
    <property type="entry name" value="Annexin"/>
</dbReference>
<keyword evidence="5 9" id="KW-0106">Calcium</keyword>
<evidence type="ECO:0000256" key="9">
    <source>
        <dbReference type="PIRSR" id="PIRSR609118-1"/>
    </source>
</evidence>
<evidence type="ECO:0000256" key="3">
    <source>
        <dbReference type="ARBA" id="ARBA00022723"/>
    </source>
</evidence>